<evidence type="ECO:0000313" key="2">
    <source>
        <dbReference type="Proteomes" id="UP000319976"/>
    </source>
</evidence>
<sequence>MKAIYGLLILIPIVAGCGEAENSLKTFPATGTILVKGKPEAGINVQFVNKDGSNSIENILPTGNTDAEGKFVVSTFKTGDGLPVGDYAVTLRWIRQTPSSEQKATKDRIPGFDPPADVFGGKFNNPDTTPYSVTITEGDNTLEVINVK</sequence>
<dbReference type="OrthoDB" id="285633at2"/>
<protein>
    <recommendedName>
        <fullName evidence="3">Nickel uptake substrate-specific transmembrane region</fullName>
    </recommendedName>
</protein>
<dbReference type="PROSITE" id="PS51257">
    <property type="entry name" value="PROKAR_LIPOPROTEIN"/>
    <property type="match status" value="1"/>
</dbReference>
<dbReference type="RefSeq" id="WP_145261494.1">
    <property type="nucleotide sequence ID" value="NZ_CP036316.1"/>
</dbReference>
<name>A0A517T7Q3_9PLAN</name>
<accession>A0A517T7Q3</accession>
<dbReference type="KEGG" id="chya:V22_16140"/>
<dbReference type="Proteomes" id="UP000319976">
    <property type="component" value="Chromosome"/>
</dbReference>
<dbReference type="EMBL" id="CP036316">
    <property type="protein sequence ID" value="QDT64380.1"/>
    <property type="molecule type" value="Genomic_DNA"/>
</dbReference>
<evidence type="ECO:0008006" key="3">
    <source>
        <dbReference type="Google" id="ProtNLM"/>
    </source>
</evidence>
<organism evidence="1 2">
    <name type="scientific">Calycomorphotria hydatis</name>
    <dbReference type="NCBI Taxonomy" id="2528027"/>
    <lineage>
        <taxon>Bacteria</taxon>
        <taxon>Pseudomonadati</taxon>
        <taxon>Planctomycetota</taxon>
        <taxon>Planctomycetia</taxon>
        <taxon>Planctomycetales</taxon>
        <taxon>Planctomycetaceae</taxon>
        <taxon>Calycomorphotria</taxon>
    </lineage>
</organism>
<evidence type="ECO:0000313" key="1">
    <source>
        <dbReference type="EMBL" id="QDT64380.1"/>
    </source>
</evidence>
<gene>
    <name evidence="1" type="ORF">V22_16140</name>
</gene>
<dbReference type="AlphaFoldDB" id="A0A517T7Q3"/>
<proteinExistence type="predicted"/>
<reference evidence="1 2" key="1">
    <citation type="submission" date="2019-02" db="EMBL/GenBank/DDBJ databases">
        <title>Deep-cultivation of Planctomycetes and their phenomic and genomic characterization uncovers novel biology.</title>
        <authorList>
            <person name="Wiegand S."/>
            <person name="Jogler M."/>
            <person name="Boedeker C."/>
            <person name="Pinto D."/>
            <person name="Vollmers J."/>
            <person name="Rivas-Marin E."/>
            <person name="Kohn T."/>
            <person name="Peeters S.H."/>
            <person name="Heuer A."/>
            <person name="Rast P."/>
            <person name="Oberbeckmann S."/>
            <person name="Bunk B."/>
            <person name="Jeske O."/>
            <person name="Meyerdierks A."/>
            <person name="Storesund J.E."/>
            <person name="Kallscheuer N."/>
            <person name="Luecker S."/>
            <person name="Lage O.M."/>
            <person name="Pohl T."/>
            <person name="Merkel B.J."/>
            <person name="Hornburger P."/>
            <person name="Mueller R.-W."/>
            <person name="Bruemmer F."/>
            <person name="Labrenz M."/>
            <person name="Spormann A.M."/>
            <person name="Op den Camp H."/>
            <person name="Overmann J."/>
            <person name="Amann R."/>
            <person name="Jetten M.S.M."/>
            <person name="Mascher T."/>
            <person name="Medema M.H."/>
            <person name="Devos D.P."/>
            <person name="Kaster A.-K."/>
            <person name="Ovreas L."/>
            <person name="Rohde M."/>
            <person name="Galperin M.Y."/>
            <person name="Jogler C."/>
        </authorList>
    </citation>
    <scope>NUCLEOTIDE SEQUENCE [LARGE SCALE GENOMIC DNA]</scope>
    <source>
        <strain evidence="1 2">V22</strain>
    </source>
</reference>
<keyword evidence="2" id="KW-1185">Reference proteome</keyword>